<dbReference type="Pfam" id="PF09956">
    <property type="entry name" value="Phage_cement_2"/>
    <property type="match status" value="1"/>
</dbReference>
<evidence type="ECO:0008006" key="3">
    <source>
        <dbReference type="Google" id="ProtNLM"/>
    </source>
</evidence>
<evidence type="ECO:0000313" key="2">
    <source>
        <dbReference type="Proteomes" id="UP000029548"/>
    </source>
</evidence>
<dbReference type="AlphaFoldDB" id="A0A095XZA0"/>
<name>A0A095XZA0_9CORY</name>
<comment type="caution">
    <text evidence="1">The sequence shown here is derived from an EMBL/GenBank/DDBJ whole genome shotgun (WGS) entry which is preliminary data.</text>
</comment>
<dbReference type="RefSeq" id="WP_035123583.1">
    <property type="nucleotide sequence ID" value="NZ_JRNE01000081.1"/>
</dbReference>
<organism evidence="1 2">
    <name type="scientific">Corynebacterium freneyi DNF00450</name>
    <dbReference type="NCBI Taxonomy" id="1287475"/>
    <lineage>
        <taxon>Bacteria</taxon>
        <taxon>Bacillati</taxon>
        <taxon>Actinomycetota</taxon>
        <taxon>Actinomycetes</taxon>
        <taxon>Mycobacteriales</taxon>
        <taxon>Corynebacteriaceae</taxon>
        <taxon>Corynebacterium</taxon>
    </lineage>
</organism>
<accession>A0A095XZA0</accession>
<dbReference type="Proteomes" id="UP000029548">
    <property type="component" value="Unassembled WGS sequence"/>
</dbReference>
<reference evidence="1 2" key="1">
    <citation type="submission" date="2014-07" db="EMBL/GenBank/DDBJ databases">
        <authorList>
            <person name="McCorrison J."/>
            <person name="Sanka R."/>
            <person name="Torralba M."/>
            <person name="Gillis M."/>
            <person name="Haft D.H."/>
            <person name="Methe B."/>
            <person name="Sutton G."/>
            <person name="Nelson K.E."/>
        </authorList>
    </citation>
    <scope>NUCLEOTIDE SEQUENCE [LARGE SCALE GENOMIC DNA]</scope>
    <source>
        <strain evidence="1 2">DNF00450</strain>
    </source>
</reference>
<gene>
    <name evidence="1" type="ORF">HMPREF1650_11850</name>
</gene>
<dbReference type="EMBL" id="JRNE01000081">
    <property type="protein sequence ID" value="KGF15166.1"/>
    <property type="molecule type" value="Genomic_DNA"/>
</dbReference>
<proteinExistence type="predicted"/>
<protein>
    <recommendedName>
        <fullName evidence="3">DUF2190 domain-containing protein</fullName>
    </recommendedName>
</protein>
<dbReference type="eggNOG" id="ENOG5031W2H">
    <property type="taxonomic scope" value="Bacteria"/>
</dbReference>
<evidence type="ECO:0000313" key="1">
    <source>
        <dbReference type="EMBL" id="KGF15166.1"/>
    </source>
</evidence>
<dbReference type="InterPro" id="IPR011231">
    <property type="entry name" value="Phage_VT1-Sakai_H0018"/>
</dbReference>
<sequence length="127" mass="12690">MQYANQMRDIFNPGTDITVIATTDVVGKTFAAISGPRSQNMLSVTTAKPGAPAAGVFKYDAAADNMVGIARGSSRIVTVTADGPITAGSPVEVGTGGKAKTADAGTVVGYAVDTAENGGDAMISLAH</sequence>